<accession>A0A653BIQ3</accession>
<organism evidence="2 3">
    <name type="scientific">Callosobruchus maculatus</name>
    <name type="common">Southern cowpea weevil</name>
    <name type="synonym">Pulse bruchid</name>
    <dbReference type="NCBI Taxonomy" id="64391"/>
    <lineage>
        <taxon>Eukaryota</taxon>
        <taxon>Metazoa</taxon>
        <taxon>Ecdysozoa</taxon>
        <taxon>Arthropoda</taxon>
        <taxon>Hexapoda</taxon>
        <taxon>Insecta</taxon>
        <taxon>Pterygota</taxon>
        <taxon>Neoptera</taxon>
        <taxon>Endopterygota</taxon>
        <taxon>Coleoptera</taxon>
        <taxon>Polyphaga</taxon>
        <taxon>Cucujiformia</taxon>
        <taxon>Chrysomeloidea</taxon>
        <taxon>Chrysomelidae</taxon>
        <taxon>Bruchinae</taxon>
        <taxon>Bruchini</taxon>
        <taxon>Callosobruchus</taxon>
    </lineage>
</organism>
<evidence type="ECO:0000313" key="2">
    <source>
        <dbReference type="EMBL" id="VEN35373.1"/>
    </source>
</evidence>
<dbReference type="Proteomes" id="UP000410492">
    <property type="component" value="Unassembled WGS sequence"/>
</dbReference>
<feature type="region of interest" description="Disordered" evidence="1">
    <location>
        <begin position="1"/>
        <end position="23"/>
    </location>
</feature>
<reference evidence="2 3" key="1">
    <citation type="submission" date="2019-01" db="EMBL/GenBank/DDBJ databases">
        <authorList>
            <person name="Sayadi A."/>
        </authorList>
    </citation>
    <scope>NUCLEOTIDE SEQUENCE [LARGE SCALE GENOMIC DNA]</scope>
</reference>
<protein>
    <submittedName>
        <fullName evidence="2">Uncharacterized protein</fullName>
    </submittedName>
</protein>
<proteinExistence type="predicted"/>
<name>A0A653BIQ3_CALMS</name>
<dbReference type="EMBL" id="CAACVG010001512">
    <property type="protein sequence ID" value="VEN35373.1"/>
    <property type="molecule type" value="Genomic_DNA"/>
</dbReference>
<gene>
    <name evidence="2" type="ORF">CALMAC_LOCUS1292</name>
</gene>
<evidence type="ECO:0000313" key="3">
    <source>
        <dbReference type="Proteomes" id="UP000410492"/>
    </source>
</evidence>
<dbReference type="AlphaFoldDB" id="A0A653BIQ3"/>
<evidence type="ECO:0000256" key="1">
    <source>
        <dbReference type="SAM" id="MobiDB-lite"/>
    </source>
</evidence>
<sequence length="66" mass="7455">MDKRSNIHQQLVHPLASSAVKEPKLHQHHETLLLLCRRHHGCDGNLCSGPGLPVQWVTLSLERHHG</sequence>
<keyword evidence="3" id="KW-1185">Reference proteome</keyword>